<reference evidence="1 2" key="1">
    <citation type="journal article" date="2012" name="ISME J.">
        <title>Nitrification expanded: discovery, physiology and genomics of a nitrite-oxidizing bacterium from the phylum Chloroflexi.</title>
        <authorList>
            <person name="Sorokin D.Y."/>
            <person name="Lucker S."/>
            <person name="Vejmelkova D."/>
            <person name="Kostrikina N.A."/>
            <person name="Kleerebezem R."/>
            <person name="Rijpstra W.I."/>
            <person name="Damste J.S."/>
            <person name="Le Paslier D."/>
            <person name="Muyzer G."/>
            <person name="Wagner M."/>
            <person name="van Loosdrecht M.C."/>
            <person name="Daims H."/>
        </authorList>
    </citation>
    <scope>NUCLEOTIDE SEQUENCE [LARGE SCALE GENOMIC DNA]</scope>
    <source>
        <strain evidence="2">none</strain>
    </source>
</reference>
<name>I4ELD1_9BACT</name>
<evidence type="ECO:0000313" key="2">
    <source>
        <dbReference type="Proteomes" id="UP000004221"/>
    </source>
</evidence>
<dbReference type="Proteomes" id="UP000004221">
    <property type="component" value="Unassembled WGS sequence"/>
</dbReference>
<dbReference type="AlphaFoldDB" id="I4ELD1"/>
<comment type="caution">
    <text evidence="1">The sequence shown here is derived from an EMBL/GenBank/DDBJ whole genome shotgun (WGS) entry which is preliminary data.</text>
</comment>
<evidence type="ECO:0000313" key="1">
    <source>
        <dbReference type="EMBL" id="CCF85493.1"/>
    </source>
</evidence>
<gene>
    <name evidence="1" type="ORF">NITHO_500028</name>
</gene>
<dbReference type="EMBL" id="CAGS01000446">
    <property type="protein sequence ID" value="CCF85493.1"/>
    <property type="molecule type" value="Genomic_DNA"/>
</dbReference>
<accession>I4ELD1</accession>
<sequence length="48" mass="5145">MIGGDPAGGYLCAQAPQTPLWPAFRTHLPVPEIVEQTCEPPALQERTG</sequence>
<keyword evidence="2" id="KW-1185">Reference proteome</keyword>
<proteinExistence type="predicted"/>
<organism evidence="1 2">
    <name type="scientific">Nitrolancea hollandica Lb</name>
    <dbReference type="NCBI Taxonomy" id="1129897"/>
    <lineage>
        <taxon>Bacteria</taxon>
        <taxon>Pseudomonadati</taxon>
        <taxon>Thermomicrobiota</taxon>
        <taxon>Thermomicrobia</taxon>
        <taxon>Sphaerobacterales</taxon>
        <taxon>Sphaerobacterineae</taxon>
        <taxon>Sphaerobacteraceae</taxon>
        <taxon>Nitrolancea</taxon>
    </lineage>
</organism>
<protein>
    <submittedName>
        <fullName evidence="1">Uncharacterized protein</fullName>
    </submittedName>
</protein>